<accession>A0ABW0YY05</accession>
<dbReference type="EMBL" id="JBHSPB010000003">
    <property type="protein sequence ID" value="MFC5719559.1"/>
    <property type="molecule type" value="Genomic_DNA"/>
</dbReference>
<gene>
    <name evidence="2" type="ORF">ACFP1Z_05120</name>
</gene>
<dbReference type="Proteomes" id="UP001596083">
    <property type="component" value="Unassembled WGS sequence"/>
</dbReference>
<feature type="compositionally biased region" description="Polar residues" evidence="1">
    <location>
        <begin position="539"/>
        <end position="564"/>
    </location>
</feature>
<proteinExistence type="predicted"/>
<feature type="region of interest" description="Disordered" evidence="1">
    <location>
        <begin position="433"/>
        <end position="589"/>
    </location>
</feature>
<name>A0ABW0YY05_9ACTN</name>
<evidence type="ECO:0000256" key="1">
    <source>
        <dbReference type="SAM" id="MobiDB-lite"/>
    </source>
</evidence>
<sequence>MSDDELIKPWRIPVFTGDLGELGKASGVLKTQAGKFRDAGAGIHSQFQGLASCYHAPEADQLFATTAPVKEKSGHFADNVDKVSAALDAYAAEVKPLVDRLQTLREQADAFVASVQGDDDWKKDQKKVDRNNGLIFGVKAADAAFRDAERTCASKILALVGEGPLIPDDGSHKPNMYGYTLETLQHAEEVPWGKNAERELEGFEWAWHQVKSFVWDGVIVDGLWGNIRGLGTLVGVDGWDQAGEAWTNLGKLATGLVITVTPAGAAFWTARDDQLPSWLRDSRQAVKQTGKAMVAYDEWDKNPARAAGAVSFNVVSTVLTAGAGAAAKGGAVVKALSTTGKVARAVDPLTYLGKAGSFGVTKVGDLMGSLKNLDFTMRMGASVRGAEGALKGVESAAFPSERFVQVWDHQGKPAFMEKESGKLSYADGAPVQAARSVPHEVPASERVLGKTELTTKEPVLAGGGGGSDAQVSVGQAAEHIPGGTSRHAPGGSADYVPRGPADKAGGRPSANYESPTGPRNEAATHEHPTSGGDAPGVDTTHSSGPAHSGHTAESSPGENHSKTPGATHDAGGEPPHPTETGPHAAGAGWVTQPSEYAGRIYEQVRATPNKIDLPVIAKNTGIDEGVLRQVKSHLFRSQHDVPVGPGEVKRGLFEPRDDIADLWQDAHAGTLDAARTHEFRSLMAHEYIESRLMKAGLPYTREHPSLYMLDEDGTFSRRFPQDVRLAGAHELAPHSVEGHFNHWKRAFRTEPPGTKLAEDLSNIDEVVKDIVQKLRSKGLEL</sequence>
<evidence type="ECO:0008006" key="4">
    <source>
        <dbReference type="Google" id="ProtNLM"/>
    </source>
</evidence>
<organism evidence="2 3">
    <name type="scientific">Streptomyces gamaensis</name>
    <dbReference type="NCBI Taxonomy" id="1763542"/>
    <lineage>
        <taxon>Bacteria</taxon>
        <taxon>Bacillati</taxon>
        <taxon>Actinomycetota</taxon>
        <taxon>Actinomycetes</taxon>
        <taxon>Kitasatosporales</taxon>
        <taxon>Streptomycetaceae</taxon>
        <taxon>Streptomyces</taxon>
    </lineage>
</organism>
<reference evidence="3" key="1">
    <citation type="journal article" date="2019" name="Int. J. Syst. Evol. Microbiol.">
        <title>The Global Catalogue of Microorganisms (GCM) 10K type strain sequencing project: providing services to taxonomists for standard genome sequencing and annotation.</title>
        <authorList>
            <consortium name="The Broad Institute Genomics Platform"/>
            <consortium name="The Broad Institute Genome Sequencing Center for Infectious Disease"/>
            <person name="Wu L."/>
            <person name="Ma J."/>
        </authorList>
    </citation>
    <scope>NUCLEOTIDE SEQUENCE [LARGE SCALE GENOMIC DNA]</scope>
    <source>
        <strain evidence="3">CGMCC 4.7304</strain>
    </source>
</reference>
<keyword evidence="3" id="KW-1185">Reference proteome</keyword>
<evidence type="ECO:0000313" key="3">
    <source>
        <dbReference type="Proteomes" id="UP001596083"/>
    </source>
</evidence>
<comment type="caution">
    <text evidence="2">The sequence shown here is derived from an EMBL/GenBank/DDBJ whole genome shotgun (WGS) entry which is preliminary data.</text>
</comment>
<protein>
    <recommendedName>
        <fullName evidence="4">Protein phosphatase</fullName>
    </recommendedName>
</protein>
<dbReference type="RefSeq" id="WP_390314670.1">
    <property type="nucleotide sequence ID" value="NZ_JBHSPB010000003.1"/>
</dbReference>
<evidence type="ECO:0000313" key="2">
    <source>
        <dbReference type="EMBL" id="MFC5719559.1"/>
    </source>
</evidence>